<evidence type="ECO:0000313" key="3">
    <source>
        <dbReference type="EMBL" id="PLT31573.1"/>
    </source>
</evidence>
<evidence type="ECO:0000256" key="2">
    <source>
        <dbReference type="SAM" id="Phobius"/>
    </source>
</evidence>
<dbReference type="RefSeq" id="WP_101639932.1">
    <property type="nucleotide sequence ID" value="NZ_PGUY01000003.1"/>
</dbReference>
<evidence type="ECO:0000313" key="4">
    <source>
        <dbReference type="Proteomes" id="UP000234748"/>
    </source>
</evidence>
<dbReference type="EMBL" id="PGUY01000003">
    <property type="protein sequence ID" value="PLT31573.1"/>
    <property type="molecule type" value="Genomic_DNA"/>
</dbReference>
<dbReference type="Proteomes" id="UP000234748">
    <property type="component" value="Unassembled WGS sequence"/>
</dbReference>
<feature type="region of interest" description="Disordered" evidence="1">
    <location>
        <begin position="67"/>
        <end position="131"/>
    </location>
</feature>
<protein>
    <recommendedName>
        <fullName evidence="5">Swarming motility protein SwrB</fullName>
    </recommendedName>
</protein>
<reference evidence="3 4" key="1">
    <citation type="submission" date="2017-11" db="EMBL/GenBank/DDBJ databases">
        <title>Comparitive Functional Genomics of Dry Heat Resistant strains isolated from the Viking Spacecraft.</title>
        <authorList>
            <person name="Seuylemezian A."/>
            <person name="Cooper K."/>
            <person name="Vaishampayan P."/>
        </authorList>
    </citation>
    <scope>NUCLEOTIDE SEQUENCE [LARGE SCALE GENOMIC DNA]</scope>
    <source>
        <strain evidence="3 4">V1-29</strain>
    </source>
</reference>
<comment type="caution">
    <text evidence="3">The sequence shown here is derived from an EMBL/GenBank/DDBJ whole genome shotgun (WGS) entry which is preliminary data.</text>
</comment>
<accession>A0A2N5MB56</accession>
<dbReference type="OrthoDB" id="1708317at2"/>
<name>A0A2N5MB56_9BACI</name>
<keyword evidence="2" id="KW-0812">Transmembrane</keyword>
<keyword evidence="4" id="KW-1185">Reference proteome</keyword>
<gene>
    <name evidence="3" type="ORF">CUU66_01570</name>
</gene>
<evidence type="ECO:0000256" key="1">
    <source>
        <dbReference type="SAM" id="MobiDB-lite"/>
    </source>
</evidence>
<proteinExistence type="predicted"/>
<keyword evidence="2" id="KW-1133">Transmembrane helix</keyword>
<keyword evidence="2" id="KW-0472">Membrane</keyword>
<organism evidence="3 4">
    <name type="scientific">Peribacillus deserti</name>
    <dbReference type="NCBI Taxonomy" id="673318"/>
    <lineage>
        <taxon>Bacteria</taxon>
        <taxon>Bacillati</taxon>
        <taxon>Bacillota</taxon>
        <taxon>Bacilli</taxon>
        <taxon>Bacillales</taxon>
        <taxon>Bacillaceae</taxon>
        <taxon>Peribacillus</taxon>
    </lineage>
</organism>
<feature type="transmembrane region" description="Helical" evidence="2">
    <location>
        <begin position="6"/>
        <end position="25"/>
    </location>
</feature>
<evidence type="ECO:0008006" key="5">
    <source>
        <dbReference type="Google" id="ProtNLM"/>
    </source>
</evidence>
<dbReference type="AlphaFoldDB" id="A0A2N5MB56"/>
<sequence>MTAFLLIVSFILNIIALLGIIILYTRQNRMLQFEKNQREAVKEMETILSSFAAEMKEDHENLLASLPTGKAAKKEKGNTPEPLPAGSPVNSGNKSGRSLPPSGQPYKKGKKKAITSYKDSKPPDEFGGAESLINQLPGDIVEISSASSQESAKSGNSFKAHFNKQLDGQAGAEQLYVNSILHQALELKKSGLSNEQIAKKLQKGKTEIDLLLKIRS</sequence>